<protein>
    <submittedName>
        <fullName evidence="1">Uncharacterized protein</fullName>
    </submittedName>
</protein>
<keyword evidence="2" id="KW-1185">Reference proteome</keyword>
<accession>A0AAU9EM32</accession>
<dbReference type="AlphaFoldDB" id="A0AAU9EM32"/>
<dbReference type="Proteomes" id="UP001366166">
    <property type="component" value="Chromosome"/>
</dbReference>
<dbReference type="EMBL" id="AP028679">
    <property type="protein sequence ID" value="BEQ14996.1"/>
    <property type="molecule type" value="Genomic_DNA"/>
</dbReference>
<evidence type="ECO:0000313" key="2">
    <source>
        <dbReference type="Proteomes" id="UP001366166"/>
    </source>
</evidence>
<evidence type="ECO:0000313" key="1">
    <source>
        <dbReference type="EMBL" id="BEQ14996.1"/>
    </source>
</evidence>
<organism evidence="1 2">
    <name type="scientific">Desulfoferula mesophila</name>
    <dbReference type="NCBI Taxonomy" id="3058419"/>
    <lineage>
        <taxon>Bacteria</taxon>
        <taxon>Pseudomonadati</taxon>
        <taxon>Thermodesulfobacteriota</taxon>
        <taxon>Desulfarculia</taxon>
        <taxon>Desulfarculales</taxon>
        <taxon>Desulfarculaceae</taxon>
        <taxon>Desulfoferula</taxon>
    </lineage>
</organism>
<dbReference type="KEGG" id="dmp:FAK_20620"/>
<sequence>MDRHLQKYRAKETDVTKLESSINWLNNPEALRRDGKSDLAEAAEEFLDAVRDGYGINLWYVYTGEKSPNVDKHIAVYNQNRENIENRRVIRH</sequence>
<proteinExistence type="predicted"/>
<name>A0AAU9EM32_9BACT</name>
<reference evidence="2" key="1">
    <citation type="journal article" date="2023" name="Arch. Microbiol.">
        <title>Desulfoferula mesophilus gen. nov. sp. nov., a mesophilic sulfate-reducing bacterium isolated from a brackish lake sediment.</title>
        <authorList>
            <person name="Watanabe T."/>
            <person name="Yabe T."/>
            <person name="Tsuji J.M."/>
            <person name="Fukui M."/>
        </authorList>
    </citation>
    <scope>NUCLEOTIDE SEQUENCE [LARGE SCALE GENOMIC DNA]</scope>
    <source>
        <strain evidence="2">12FAK</strain>
    </source>
</reference>
<gene>
    <name evidence="1" type="ORF">FAK_20620</name>
</gene>